<name>A0A5N5DDZ0_9PEZI</name>
<keyword evidence="3" id="KW-1185">Reference proteome</keyword>
<evidence type="ECO:0000313" key="2">
    <source>
        <dbReference type="EMBL" id="KAB2575234.1"/>
    </source>
</evidence>
<keyword evidence="1" id="KW-0812">Transmembrane</keyword>
<protein>
    <submittedName>
        <fullName evidence="2">Uncharacterized protein</fullName>
    </submittedName>
</protein>
<feature type="transmembrane region" description="Helical" evidence="1">
    <location>
        <begin position="34"/>
        <end position="56"/>
    </location>
</feature>
<keyword evidence="1" id="KW-1133">Transmembrane helix</keyword>
<organism evidence="2 3">
    <name type="scientific">Lasiodiplodia theobromae</name>
    <dbReference type="NCBI Taxonomy" id="45133"/>
    <lineage>
        <taxon>Eukaryota</taxon>
        <taxon>Fungi</taxon>
        <taxon>Dikarya</taxon>
        <taxon>Ascomycota</taxon>
        <taxon>Pezizomycotina</taxon>
        <taxon>Dothideomycetes</taxon>
        <taxon>Dothideomycetes incertae sedis</taxon>
        <taxon>Botryosphaeriales</taxon>
        <taxon>Botryosphaeriaceae</taxon>
        <taxon>Lasiodiplodia</taxon>
    </lineage>
</organism>
<gene>
    <name evidence="2" type="ORF">DBV05_g6154</name>
</gene>
<keyword evidence="1" id="KW-0472">Membrane</keyword>
<proteinExistence type="predicted"/>
<dbReference type="AlphaFoldDB" id="A0A5N5DDZ0"/>
<evidence type="ECO:0000313" key="3">
    <source>
        <dbReference type="Proteomes" id="UP000325902"/>
    </source>
</evidence>
<evidence type="ECO:0000256" key="1">
    <source>
        <dbReference type="SAM" id="Phobius"/>
    </source>
</evidence>
<feature type="transmembrane region" description="Helical" evidence="1">
    <location>
        <begin position="7"/>
        <end position="28"/>
    </location>
</feature>
<dbReference type="EMBL" id="VCHE01000035">
    <property type="protein sequence ID" value="KAB2575234.1"/>
    <property type="molecule type" value="Genomic_DNA"/>
</dbReference>
<comment type="caution">
    <text evidence="2">The sequence shown here is derived from an EMBL/GenBank/DDBJ whole genome shotgun (WGS) entry which is preliminary data.</text>
</comment>
<reference evidence="2 3" key="1">
    <citation type="journal article" date="2019" name="Sci. Rep.">
        <title>A multi-omics analysis of the grapevine pathogen Lasiodiplodia theobromae reveals that temperature affects the expression of virulence- and pathogenicity-related genes.</title>
        <authorList>
            <person name="Felix C."/>
            <person name="Meneses R."/>
            <person name="Goncalves M.F.M."/>
            <person name="Tilleman L."/>
            <person name="Duarte A.S."/>
            <person name="Jorrin-Novo J.V."/>
            <person name="Van de Peer Y."/>
            <person name="Deforce D."/>
            <person name="Van Nieuwerburgh F."/>
            <person name="Esteves A.C."/>
            <person name="Alves A."/>
        </authorList>
    </citation>
    <scope>NUCLEOTIDE SEQUENCE [LARGE SCALE GENOMIC DNA]</scope>
    <source>
        <strain evidence="2 3">LA-SOL3</strain>
    </source>
</reference>
<dbReference type="Proteomes" id="UP000325902">
    <property type="component" value="Unassembled WGS sequence"/>
</dbReference>
<accession>A0A5N5DDZ0</accession>
<sequence>MSIERNYALGGSFVTGLLMKATTGFVFVAAIGNFVMSCVQGVFVEAQLKVVFIVVVEVQRQLMREKGMRSCYEEKEAVPIENSTDCSIHPPVKASLYLNPASDWVTAFHILDS</sequence>